<name>A0A917J3Y4_9BACT</name>
<reference evidence="3" key="2">
    <citation type="submission" date="2020-09" db="EMBL/GenBank/DDBJ databases">
        <authorList>
            <person name="Sun Q."/>
            <person name="Zhou Y."/>
        </authorList>
    </citation>
    <scope>NUCLEOTIDE SEQUENCE</scope>
    <source>
        <strain evidence="3">CGMCC 1.15290</strain>
    </source>
</reference>
<evidence type="ECO:0000313" key="4">
    <source>
        <dbReference type="Proteomes" id="UP000627292"/>
    </source>
</evidence>
<dbReference type="Pfam" id="PF12158">
    <property type="entry name" value="DUF3592"/>
    <property type="match status" value="1"/>
</dbReference>
<gene>
    <name evidence="3" type="ORF">GCM10011379_58010</name>
</gene>
<dbReference type="EMBL" id="BMIB01000009">
    <property type="protein sequence ID" value="GGH83112.1"/>
    <property type="molecule type" value="Genomic_DNA"/>
</dbReference>
<dbReference type="InterPro" id="IPR021994">
    <property type="entry name" value="DUF3592"/>
</dbReference>
<comment type="caution">
    <text evidence="3">The sequence shown here is derived from an EMBL/GenBank/DDBJ whole genome shotgun (WGS) entry which is preliminary data.</text>
</comment>
<dbReference type="AlphaFoldDB" id="A0A917J3Y4"/>
<accession>A0A917J3Y4</accession>
<reference evidence="3" key="1">
    <citation type="journal article" date="2014" name="Int. J. Syst. Evol. Microbiol.">
        <title>Complete genome sequence of Corynebacterium casei LMG S-19264T (=DSM 44701T), isolated from a smear-ripened cheese.</title>
        <authorList>
            <consortium name="US DOE Joint Genome Institute (JGI-PGF)"/>
            <person name="Walter F."/>
            <person name="Albersmeier A."/>
            <person name="Kalinowski J."/>
            <person name="Ruckert C."/>
        </authorList>
    </citation>
    <scope>NUCLEOTIDE SEQUENCE</scope>
    <source>
        <strain evidence="3">CGMCC 1.15290</strain>
    </source>
</reference>
<evidence type="ECO:0000313" key="3">
    <source>
        <dbReference type="EMBL" id="GGH83112.1"/>
    </source>
</evidence>
<feature type="domain" description="DUF3592" evidence="2">
    <location>
        <begin position="20"/>
        <end position="86"/>
    </location>
</feature>
<keyword evidence="4" id="KW-1185">Reference proteome</keyword>
<proteinExistence type="predicted"/>
<organism evidence="3 4">
    <name type="scientific">Filimonas zeae</name>
    <dbReference type="NCBI Taxonomy" id="1737353"/>
    <lineage>
        <taxon>Bacteria</taxon>
        <taxon>Pseudomonadati</taxon>
        <taxon>Bacteroidota</taxon>
        <taxon>Chitinophagia</taxon>
        <taxon>Chitinophagales</taxon>
        <taxon>Chitinophagaceae</taxon>
        <taxon>Filimonas</taxon>
    </lineage>
</organism>
<evidence type="ECO:0000259" key="2">
    <source>
        <dbReference type="Pfam" id="PF12158"/>
    </source>
</evidence>
<keyword evidence="1" id="KW-1133">Transmembrane helix</keyword>
<keyword evidence="1" id="KW-0812">Transmembrane</keyword>
<protein>
    <recommendedName>
        <fullName evidence="2">DUF3592 domain-containing protein</fullName>
    </recommendedName>
</protein>
<sequence>MSVFSIKERLIFLKKSERATGIVIDIEVNDNEDSITYKPVFQYTAGNHQKYIYKHSGSSNSIRWSIGEEATIAYNPNNPSNGMLLTYWGVFNYSVILMAIAVALIVIGGGYYLAGWVFNKKI</sequence>
<feature type="transmembrane region" description="Helical" evidence="1">
    <location>
        <begin position="90"/>
        <end position="114"/>
    </location>
</feature>
<keyword evidence="1" id="KW-0472">Membrane</keyword>
<evidence type="ECO:0000256" key="1">
    <source>
        <dbReference type="SAM" id="Phobius"/>
    </source>
</evidence>
<dbReference type="Proteomes" id="UP000627292">
    <property type="component" value="Unassembled WGS sequence"/>
</dbReference>